<name>A0A1E1KPF7_9HELO</name>
<keyword evidence="1" id="KW-0732">Signal</keyword>
<proteinExistence type="predicted"/>
<reference evidence="3" key="1">
    <citation type="submission" date="2016-03" db="EMBL/GenBank/DDBJ databases">
        <authorList>
            <person name="Ploux O."/>
        </authorList>
    </citation>
    <scope>NUCLEOTIDE SEQUENCE [LARGE SCALE GENOMIC DNA]</scope>
    <source>
        <strain evidence="3">UK7</strain>
    </source>
</reference>
<gene>
    <name evidence="2" type="ORF">RCO7_14565</name>
</gene>
<dbReference type="InParanoid" id="A0A1E1KPF7"/>
<dbReference type="Proteomes" id="UP000178129">
    <property type="component" value="Unassembled WGS sequence"/>
</dbReference>
<comment type="caution">
    <text evidence="2">The sequence shown here is derived from an EMBL/GenBank/DDBJ whole genome shotgun (WGS) entry which is preliminary data.</text>
</comment>
<evidence type="ECO:0000313" key="3">
    <source>
        <dbReference type="Proteomes" id="UP000178129"/>
    </source>
</evidence>
<keyword evidence="3" id="KW-1185">Reference proteome</keyword>
<sequence>MHYSKLLKLLSTLLLTRSVPAYDMHCSCRSDEGTIADLTNECCSLEKANFQISYAKGDAECSNDVTKFDIDRFAQCCDDGKASTSCWAIG</sequence>
<accession>A0A1E1KPF7</accession>
<evidence type="ECO:0000313" key="2">
    <source>
        <dbReference type="EMBL" id="CZS99906.1"/>
    </source>
</evidence>
<organism evidence="2 3">
    <name type="scientific">Rhynchosporium graminicola</name>
    <dbReference type="NCBI Taxonomy" id="2792576"/>
    <lineage>
        <taxon>Eukaryota</taxon>
        <taxon>Fungi</taxon>
        <taxon>Dikarya</taxon>
        <taxon>Ascomycota</taxon>
        <taxon>Pezizomycotina</taxon>
        <taxon>Leotiomycetes</taxon>
        <taxon>Helotiales</taxon>
        <taxon>Ploettnerulaceae</taxon>
        <taxon>Rhynchosporium</taxon>
    </lineage>
</organism>
<dbReference type="InterPro" id="IPR045992">
    <property type="entry name" value="DUF5948"/>
</dbReference>
<dbReference type="Pfam" id="PF19373">
    <property type="entry name" value="DUF5948"/>
    <property type="match status" value="1"/>
</dbReference>
<dbReference type="EMBL" id="FJUW01000018">
    <property type="protein sequence ID" value="CZS99906.1"/>
    <property type="molecule type" value="Genomic_DNA"/>
</dbReference>
<feature type="signal peptide" evidence="1">
    <location>
        <begin position="1"/>
        <end position="21"/>
    </location>
</feature>
<evidence type="ECO:0008006" key="4">
    <source>
        <dbReference type="Google" id="ProtNLM"/>
    </source>
</evidence>
<protein>
    <recommendedName>
        <fullName evidence="4">Extracellular membrane protein CFEM domain-containing protein</fullName>
    </recommendedName>
</protein>
<feature type="chain" id="PRO_5009446228" description="Extracellular membrane protein CFEM domain-containing protein" evidence="1">
    <location>
        <begin position="22"/>
        <end position="90"/>
    </location>
</feature>
<dbReference type="AlphaFoldDB" id="A0A1E1KPF7"/>
<evidence type="ECO:0000256" key="1">
    <source>
        <dbReference type="SAM" id="SignalP"/>
    </source>
</evidence>